<sequence length="325" mass="36302">MEQQNQPIWAKLPEPIAKLMATPWRFSLYKALTLIEQHWASNNELQSGHSHRVEIAPYKELGFPASDVRRCELQVRQRGKLRLETSFLGLYGVDAAMPHYLLEQAAGDEEVGARTRAFLDLFNHVLYCQLFQSWKKSQINLAGIGAQQFDQIVAAVFENNQSDKSKLNLISAKQTSAAGLEQVLKQALQDESLTLKDNIVEWEGITEAGKLGSKQSGFSLGGNGVLGKRVLVTGNRICIELGPMDEAEAHLYEPGGVKAKRLSQLLNWHTSTKMNWQLLVQINRQAREGTRLGAGKLGISCAIGKVNARVEKKIYSQSQFQCERE</sequence>
<name>A0AAQ2EVW4_PSEO7</name>
<evidence type="ECO:0000313" key="2">
    <source>
        <dbReference type="Proteomes" id="UP000305423"/>
    </source>
</evidence>
<accession>A0AAQ2EVW4</accession>
<dbReference type="EMBL" id="PNEL01000014">
    <property type="protein sequence ID" value="TMN79642.1"/>
    <property type="molecule type" value="Genomic_DNA"/>
</dbReference>
<evidence type="ECO:0000313" key="1">
    <source>
        <dbReference type="EMBL" id="TMN79642.1"/>
    </source>
</evidence>
<dbReference type="PANTHER" id="PTHR35564">
    <property type="match status" value="1"/>
</dbReference>
<dbReference type="RefSeq" id="WP_045963376.1">
    <property type="nucleotide sequence ID" value="NZ_JXXW01000021.1"/>
</dbReference>
<dbReference type="PANTHER" id="PTHR35564:SF4">
    <property type="entry name" value="CYTOPLASMIC PROTEIN"/>
    <property type="match status" value="1"/>
</dbReference>
<dbReference type="NCBIfam" id="TIGR03347">
    <property type="entry name" value="VI_chp_1"/>
    <property type="match status" value="1"/>
</dbReference>
<organism evidence="1 2">
    <name type="scientific">Pseudoalteromonas piscicida</name>
    <dbReference type="NCBI Taxonomy" id="43662"/>
    <lineage>
        <taxon>Bacteria</taxon>
        <taxon>Pseudomonadati</taxon>
        <taxon>Pseudomonadota</taxon>
        <taxon>Gammaproteobacteria</taxon>
        <taxon>Alteromonadales</taxon>
        <taxon>Pseudoalteromonadaceae</taxon>
        <taxon>Pseudoalteromonas</taxon>
    </lineage>
</organism>
<dbReference type="Pfam" id="PF06996">
    <property type="entry name" value="T6SS_TssG"/>
    <property type="match status" value="1"/>
</dbReference>
<gene>
    <name evidence="1" type="ORF">CWB74_05555</name>
</gene>
<dbReference type="InterPro" id="IPR010732">
    <property type="entry name" value="T6SS_TssG-like"/>
</dbReference>
<reference evidence="1 2" key="1">
    <citation type="submission" date="2017-12" db="EMBL/GenBank/DDBJ databases">
        <authorList>
            <person name="Paulsen S."/>
            <person name="Gram L.K."/>
        </authorList>
    </citation>
    <scope>NUCLEOTIDE SEQUENCE [LARGE SCALE GENOMIC DNA]</scope>
    <source>
        <strain evidence="1 2">S1607</strain>
    </source>
</reference>
<protein>
    <submittedName>
        <fullName evidence="1">Type VI secretion system baseplate subunit TssG</fullName>
    </submittedName>
</protein>
<dbReference type="AlphaFoldDB" id="A0AAQ2EVW4"/>
<reference evidence="2" key="2">
    <citation type="submission" date="2019-06" db="EMBL/GenBank/DDBJ databases">
        <title>Co-occurence of chitin degradation, pigmentation and bioactivity in marine Pseudoalteromonas.</title>
        <authorList>
            <person name="Sonnenschein E.C."/>
            <person name="Bech P.K."/>
        </authorList>
    </citation>
    <scope>NUCLEOTIDE SEQUENCE [LARGE SCALE GENOMIC DNA]</scope>
    <source>
        <strain evidence="2">S1607</strain>
    </source>
</reference>
<comment type="caution">
    <text evidence="1">The sequence shown here is derived from an EMBL/GenBank/DDBJ whole genome shotgun (WGS) entry which is preliminary data.</text>
</comment>
<dbReference type="Proteomes" id="UP000305423">
    <property type="component" value="Unassembled WGS sequence"/>
</dbReference>
<proteinExistence type="predicted"/>